<reference evidence="1" key="1">
    <citation type="submission" date="2018-05" db="EMBL/GenBank/DDBJ databases">
        <authorList>
            <person name="Lanie J.A."/>
            <person name="Ng W.-L."/>
            <person name="Kazmierczak K.M."/>
            <person name="Andrzejewski T.M."/>
            <person name="Davidsen T.M."/>
            <person name="Wayne K.J."/>
            <person name="Tettelin H."/>
            <person name="Glass J.I."/>
            <person name="Rusch D."/>
            <person name="Podicherti R."/>
            <person name="Tsui H.-C.T."/>
            <person name="Winkler M.E."/>
        </authorList>
    </citation>
    <scope>NUCLEOTIDE SEQUENCE</scope>
</reference>
<dbReference type="EMBL" id="UINC01065351">
    <property type="protein sequence ID" value="SVB94920.1"/>
    <property type="molecule type" value="Genomic_DNA"/>
</dbReference>
<protein>
    <recommendedName>
        <fullName evidence="2">SMP-30/Gluconolactonase/LRE-like region domain-containing protein</fullName>
    </recommendedName>
</protein>
<gene>
    <name evidence="1" type="ORF">METZ01_LOCUS247774</name>
</gene>
<sequence length="53" mass="5641">MAGYGITCDAGDLYTRRCYDAQGHEIIAYTSKGQPIGFDSASGKTYLTALDSS</sequence>
<dbReference type="AlphaFoldDB" id="A0A382I5H9"/>
<organism evidence="1">
    <name type="scientific">marine metagenome</name>
    <dbReference type="NCBI Taxonomy" id="408172"/>
    <lineage>
        <taxon>unclassified sequences</taxon>
        <taxon>metagenomes</taxon>
        <taxon>ecological metagenomes</taxon>
    </lineage>
</organism>
<accession>A0A382I5H9</accession>
<evidence type="ECO:0000313" key="1">
    <source>
        <dbReference type="EMBL" id="SVB94920.1"/>
    </source>
</evidence>
<evidence type="ECO:0008006" key="2">
    <source>
        <dbReference type="Google" id="ProtNLM"/>
    </source>
</evidence>
<proteinExistence type="predicted"/>
<feature type="non-terminal residue" evidence="1">
    <location>
        <position position="53"/>
    </location>
</feature>
<name>A0A382I5H9_9ZZZZ</name>